<name>A0A158KXA5_9BURK</name>
<dbReference type="EMBL" id="FCON02000199">
    <property type="protein sequence ID" value="SAL85744.1"/>
    <property type="molecule type" value="Genomic_DNA"/>
</dbReference>
<feature type="domain" description="CobQ/CobB/MinD/ParA nucleotide binding" evidence="1">
    <location>
        <begin position="4"/>
        <end position="183"/>
    </location>
</feature>
<keyword evidence="3" id="KW-1185">Reference proteome</keyword>
<gene>
    <name evidence="2" type="ORF">AWB68_07789</name>
</gene>
<dbReference type="PANTHER" id="PTHR13696:SF96">
    <property type="entry name" value="COBQ_COBB_MIND_PARA NUCLEOTIDE BINDING DOMAIN-CONTAINING PROTEIN"/>
    <property type="match status" value="1"/>
</dbReference>
<evidence type="ECO:0000259" key="1">
    <source>
        <dbReference type="Pfam" id="PF01656"/>
    </source>
</evidence>
<reference evidence="2" key="1">
    <citation type="submission" date="2016-01" db="EMBL/GenBank/DDBJ databases">
        <authorList>
            <person name="Peeters C."/>
        </authorList>
    </citation>
    <scope>NUCLEOTIDE SEQUENCE [LARGE SCALE GENOMIC DNA]</scope>
    <source>
        <strain evidence="2">LMG 22940</strain>
    </source>
</reference>
<protein>
    <submittedName>
        <fullName evidence="2">Partition protein</fullName>
    </submittedName>
</protein>
<dbReference type="Gene3D" id="3.40.50.300">
    <property type="entry name" value="P-loop containing nucleotide triphosphate hydrolases"/>
    <property type="match status" value="1"/>
</dbReference>
<dbReference type="PANTHER" id="PTHR13696">
    <property type="entry name" value="P-LOOP CONTAINING NUCLEOSIDE TRIPHOSPHATE HYDROLASE"/>
    <property type="match status" value="1"/>
</dbReference>
<dbReference type="InterPro" id="IPR002586">
    <property type="entry name" value="CobQ/CobB/MinD/ParA_Nub-bd_dom"/>
</dbReference>
<dbReference type="Pfam" id="PF01656">
    <property type="entry name" value="CbiA"/>
    <property type="match status" value="1"/>
</dbReference>
<dbReference type="AlphaFoldDB" id="A0A158KXA5"/>
<comment type="caution">
    <text evidence="2">The sequence shown here is derived from an EMBL/GenBank/DDBJ whole genome shotgun (WGS) entry which is preliminary data.</text>
</comment>
<dbReference type="RefSeq" id="WP_087649590.1">
    <property type="nucleotide sequence ID" value="NZ_FCON02000199.1"/>
</dbReference>
<dbReference type="PIRSF" id="PIRSF009320">
    <property type="entry name" value="Nuc_binding_HP_1000"/>
    <property type="match status" value="1"/>
</dbReference>
<dbReference type="CDD" id="cd02042">
    <property type="entry name" value="ParAB_family"/>
    <property type="match status" value="1"/>
</dbReference>
<evidence type="ECO:0000313" key="3">
    <source>
        <dbReference type="Proteomes" id="UP000054770"/>
    </source>
</evidence>
<organism evidence="2 3">
    <name type="scientific">Caballeronia choica</name>
    <dbReference type="NCBI Taxonomy" id="326476"/>
    <lineage>
        <taxon>Bacteria</taxon>
        <taxon>Pseudomonadati</taxon>
        <taxon>Pseudomonadota</taxon>
        <taxon>Betaproteobacteria</taxon>
        <taxon>Burkholderiales</taxon>
        <taxon>Burkholderiaceae</taxon>
        <taxon>Caballeronia</taxon>
    </lineage>
</organism>
<evidence type="ECO:0000313" key="2">
    <source>
        <dbReference type="EMBL" id="SAL85744.1"/>
    </source>
</evidence>
<dbReference type="OrthoDB" id="69313at2"/>
<accession>A0A158KXA5</accession>
<dbReference type="Proteomes" id="UP000054770">
    <property type="component" value="Unassembled WGS sequence"/>
</dbReference>
<sequence length="213" mass="22307">MILTIGNTKGGVGKSTLAVQLALGLALDGQHVWLVDGDRQGTSLGAITVRAESGRAPIAAAAYPDGATLRAQVTQQAGAYDYVIIDAGGRDSTALRAALTVSDLMLVPFQPRSFDVWALSDVASLLREARSVRDVRALALLNAADPQGSDNEEASEALADIEGIELLPLRIGRRKAFASASGAGLYIDEYRPRDANASAELAALKSHIVSILK</sequence>
<proteinExistence type="predicted"/>
<dbReference type="InterPro" id="IPR050678">
    <property type="entry name" value="DNA_Partitioning_ATPase"/>
</dbReference>
<dbReference type="InterPro" id="IPR027417">
    <property type="entry name" value="P-loop_NTPase"/>
</dbReference>
<dbReference type="SUPFAM" id="SSF52540">
    <property type="entry name" value="P-loop containing nucleoside triphosphate hydrolases"/>
    <property type="match status" value="1"/>
</dbReference>